<reference evidence="2" key="1">
    <citation type="submission" date="2018-02" db="EMBL/GenBank/DDBJ databases">
        <authorList>
            <person name="Cohen D.B."/>
            <person name="Kent A.D."/>
        </authorList>
    </citation>
    <scope>NUCLEOTIDE SEQUENCE</scope>
</reference>
<proteinExistence type="predicted"/>
<dbReference type="PANTHER" id="PTHR31474:SF9">
    <property type="entry name" value="HR-LIKE LESION-INDUCING PROTEIN-LIKE PROTEIN"/>
    <property type="match status" value="1"/>
</dbReference>
<dbReference type="AlphaFoldDB" id="A0A2N9IJY8"/>
<evidence type="ECO:0000313" key="2">
    <source>
        <dbReference type="EMBL" id="SPD24615.1"/>
    </source>
</evidence>
<dbReference type="Pfam" id="PF05514">
    <property type="entry name" value="HR_lesion"/>
    <property type="match status" value="1"/>
</dbReference>
<sequence>MEQENCSPLKLVLNPFRDLWRSLISWILTRLIVIWFNDYGVDGGQASKALGPKFDVFTKRVQSHVAMQVPDIEVKHLAAAAVALKGVGGILFIFGSSLGAYLLVSTSTMLHYMVTLQWALEAAASAQAAS</sequence>
<keyword evidence="1" id="KW-0812">Transmembrane</keyword>
<organism evidence="2">
    <name type="scientific">Fagus sylvatica</name>
    <name type="common">Beechnut</name>
    <dbReference type="NCBI Taxonomy" id="28930"/>
    <lineage>
        <taxon>Eukaryota</taxon>
        <taxon>Viridiplantae</taxon>
        <taxon>Streptophyta</taxon>
        <taxon>Embryophyta</taxon>
        <taxon>Tracheophyta</taxon>
        <taxon>Spermatophyta</taxon>
        <taxon>Magnoliopsida</taxon>
        <taxon>eudicotyledons</taxon>
        <taxon>Gunneridae</taxon>
        <taxon>Pentapetalae</taxon>
        <taxon>rosids</taxon>
        <taxon>fabids</taxon>
        <taxon>Fagales</taxon>
        <taxon>Fagaceae</taxon>
        <taxon>Fagus</taxon>
    </lineage>
</organism>
<feature type="transmembrane region" description="Helical" evidence="1">
    <location>
        <begin position="77"/>
        <end position="104"/>
    </location>
</feature>
<keyword evidence="1" id="KW-0472">Membrane</keyword>
<dbReference type="EMBL" id="OIVN01005954">
    <property type="protein sequence ID" value="SPD24615.1"/>
    <property type="molecule type" value="Genomic_DNA"/>
</dbReference>
<dbReference type="InterPro" id="IPR008637">
    <property type="entry name" value="HR_lesion"/>
</dbReference>
<keyword evidence="1" id="KW-1133">Transmembrane helix</keyword>
<protein>
    <submittedName>
        <fullName evidence="2">Uncharacterized protein</fullName>
    </submittedName>
</protein>
<dbReference type="PANTHER" id="PTHR31474">
    <property type="entry name" value="HR-LIKE LESION-INDUCER"/>
    <property type="match status" value="1"/>
</dbReference>
<accession>A0A2N9IJY8</accession>
<gene>
    <name evidence="2" type="ORF">FSB_LOCUS52497</name>
</gene>
<evidence type="ECO:0000256" key="1">
    <source>
        <dbReference type="SAM" id="Phobius"/>
    </source>
</evidence>
<name>A0A2N9IJY8_FAGSY</name>